<dbReference type="InterPro" id="IPR020476">
    <property type="entry name" value="Nudix_hydrolase"/>
</dbReference>
<keyword evidence="5" id="KW-1185">Reference proteome</keyword>
<dbReference type="InterPro" id="IPR020084">
    <property type="entry name" value="NUDIX_hydrolase_CS"/>
</dbReference>
<evidence type="ECO:0000313" key="4">
    <source>
        <dbReference type="EMBL" id="GLC31972.1"/>
    </source>
</evidence>
<dbReference type="PROSITE" id="PS00893">
    <property type="entry name" value="NUDIX_BOX"/>
    <property type="match status" value="1"/>
</dbReference>
<dbReference type="RefSeq" id="WP_264851286.1">
    <property type="nucleotide sequence ID" value="NZ_BRXR01000001.1"/>
</dbReference>
<organism evidence="4 5">
    <name type="scientific">Clostridium omnivorum</name>
    <dbReference type="NCBI Taxonomy" id="1604902"/>
    <lineage>
        <taxon>Bacteria</taxon>
        <taxon>Bacillati</taxon>
        <taxon>Bacillota</taxon>
        <taxon>Clostridia</taxon>
        <taxon>Eubacteriales</taxon>
        <taxon>Clostridiaceae</taxon>
        <taxon>Clostridium</taxon>
    </lineage>
</organism>
<protein>
    <submittedName>
        <fullName evidence="4">DNA mismatch repair protein MutT</fullName>
    </submittedName>
</protein>
<comment type="similarity">
    <text evidence="2">Belongs to the Nudix hydrolase family.</text>
</comment>
<sequence>MSNGRIKKLNPLAETKFLSLYDAVYNNKKGNEKHWVIASRKNYTTLSEQFFQGKEEGIDAVILAALHKETNCLVLIRQFRIPLNDYVYELPAGLIDNNESIEIAVRRELMEETGLSLLDINYDKSAKKVYASAGMTDECASIVYCTCEGVLSDKYLEDDEDIEATLVTKQKAKELLKQDVKMDMRAYLVLQSFANFGADIF</sequence>
<dbReference type="PANTHER" id="PTHR11839">
    <property type="entry name" value="UDP/ADP-SUGAR PYROPHOSPHATASE"/>
    <property type="match status" value="1"/>
</dbReference>
<dbReference type="PRINTS" id="PR00502">
    <property type="entry name" value="NUDIXFAMILY"/>
</dbReference>
<dbReference type="SUPFAM" id="SSF55811">
    <property type="entry name" value="Nudix"/>
    <property type="match status" value="1"/>
</dbReference>
<gene>
    <name evidence="4" type="ORF">bsdE14_33820</name>
</gene>
<dbReference type="EMBL" id="BRXR01000001">
    <property type="protein sequence ID" value="GLC31972.1"/>
    <property type="molecule type" value="Genomic_DNA"/>
</dbReference>
<dbReference type="Gene3D" id="3.90.79.10">
    <property type="entry name" value="Nucleoside Triphosphate Pyrophosphohydrolase"/>
    <property type="match status" value="1"/>
</dbReference>
<name>A0ABQ5NA58_9CLOT</name>
<dbReference type="PANTHER" id="PTHR11839:SF1">
    <property type="entry name" value="ADP-SUGAR PYROPHOSPHATASE"/>
    <property type="match status" value="1"/>
</dbReference>
<dbReference type="Pfam" id="PF00293">
    <property type="entry name" value="NUDIX"/>
    <property type="match status" value="1"/>
</dbReference>
<reference evidence="4 5" key="1">
    <citation type="journal article" date="2024" name="Int. J. Syst. Evol. Microbiol.">
        <title>Clostridium omnivorum sp. nov., isolated from anoxic soil under the treatment of reductive soil disinfestation.</title>
        <authorList>
            <person name="Ueki A."/>
            <person name="Tonouchi A."/>
            <person name="Kaku N."/>
            <person name="Honma S."/>
            <person name="Ueki K."/>
        </authorList>
    </citation>
    <scope>NUCLEOTIDE SEQUENCE [LARGE SCALE GENOMIC DNA]</scope>
    <source>
        <strain evidence="4 5">E14</strain>
    </source>
</reference>
<accession>A0ABQ5NA58</accession>
<dbReference type="InterPro" id="IPR015797">
    <property type="entry name" value="NUDIX_hydrolase-like_dom_sf"/>
</dbReference>
<keyword evidence="1 2" id="KW-0378">Hydrolase</keyword>
<dbReference type="InterPro" id="IPR000086">
    <property type="entry name" value="NUDIX_hydrolase_dom"/>
</dbReference>
<evidence type="ECO:0000313" key="5">
    <source>
        <dbReference type="Proteomes" id="UP001208567"/>
    </source>
</evidence>
<feature type="domain" description="Nudix hydrolase" evidence="3">
    <location>
        <begin position="56"/>
        <end position="190"/>
    </location>
</feature>
<dbReference type="Proteomes" id="UP001208567">
    <property type="component" value="Unassembled WGS sequence"/>
</dbReference>
<evidence type="ECO:0000256" key="2">
    <source>
        <dbReference type="RuleBase" id="RU003476"/>
    </source>
</evidence>
<proteinExistence type="inferred from homology"/>
<evidence type="ECO:0000259" key="3">
    <source>
        <dbReference type="PROSITE" id="PS51462"/>
    </source>
</evidence>
<comment type="caution">
    <text evidence="4">The sequence shown here is derived from an EMBL/GenBank/DDBJ whole genome shotgun (WGS) entry which is preliminary data.</text>
</comment>
<dbReference type="CDD" id="cd03424">
    <property type="entry name" value="NUDIX_ADPRase_Nudt5_UGPPase_Nudt14"/>
    <property type="match status" value="1"/>
</dbReference>
<dbReference type="PROSITE" id="PS51462">
    <property type="entry name" value="NUDIX"/>
    <property type="match status" value="1"/>
</dbReference>
<evidence type="ECO:0000256" key="1">
    <source>
        <dbReference type="ARBA" id="ARBA00022801"/>
    </source>
</evidence>